<reference evidence="1 2" key="1">
    <citation type="submission" date="2017-03" db="EMBL/GenBank/DDBJ databases">
        <title>Genome of the blue death feigning beetle - Asbolus verrucosus.</title>
        <authorList>
            <person name="Rider S.D."/>
        </authorList>
    </citation>
    <scope>NUCLEOTIDE SEQUENCE [LARGE SCALE GENOMIC DNA]</scope>
    <source>
        <strain evidence="1">Butters</strain>
        <tissue evidence="1">Head and leg muscle</tissue>
    </source>
</reference>
<dbReference type="AlphaFoldDB" id="A0A482VTI5"/>
<name>A0A482VTI5_ASBVE</name>
<dbReference type="OrthoDB" id="6661750at2759"/>
<protein>
    <submittedName>
        <fullName evidence="1">Uncharacterized protein</fullName>
    </submittedName>
</protein>
<keyword evidence="2" id="KW-1185">Reference proteome</keyword>
<evidence type="ECO:0000313" key="2">
    <source>
        <dbReference type="Proteomes" id="UP000292052"/>
    </source>
</evidence>
<sequence length="63" mass="7357">MKLKWKASKALSYDLTHDRPIYDKIGGDITAARWGDGGWINMSFMGFYSNICKYILRFFKSNK</sequence>
<dbReference type="Proteomes" id="UP000292052">
    <property type="component" value="Unassembled WGS sequence"/>
</dbReference>
<gene>
    <name evidence="1" type="ORF">BDFB_006742</name>
</gene>
<dbReference type="EMBL" id="QDEB01064249">
    <property type="protein sequence ID" value="RZC36202.1"/>
    <property type="molecule type" value="Genomic_DNA"/>
</dbReference>
<comment type="caution">
    <text evidence="1">The sequence shown here is derived from an EMBL/GenBank/DDBJ whole genome shotgun (WGS) entry which is preliminary data.</text>
</comment>
<proteinExistence type="predicted"/>
<accession>A0A482VTI5</accession>
<organism evidence="1 2">
    <name type="scientific">Asbolus verrucosus</name>
    <name type="common">Desert ironclad beetle</name>
    <dbReference type="NCBI Taxonomy" id="1661398"/>
    <lineage>
        <taxon>Eukaryota</taxon>
        <taxon>Metazoa</taxon>
        <taxon>Ecdysozoa</taxon>
        <taxon>Arthropoda</taxon>
        <taxon>Hexapoda</taxon>
        <taxon>Insecta</taxon>
        <taxon>Pterygota</taxon>
        <taxon>Neoptera</taxon>
        <taxon>Endopterygota</taxon>
        <taxon>Coleoptera</taxon>
        <taxon>Polyphaga</taxon>
        <taxon>Cucujiformia</taxon>
        <taxon>Tenebrionidae</taxon>
        <taxon>Pimeliinae</taxon>
        <taxon>Asbolus</taxon>
    </lineage>
</organism>
<evidence type="ECO:0000313" key="1">
    <source>
        <dbReference type="EMBL" id="RZC36202.1"/>
    </source>
</evidence>